<dbReference type="PANTHER" id="PTHR43176">
    <property type="entry name" value="3-HYDROXYISOBUTYRYL-COA HYDROLASE-RELATED"/>
    <property type="match status" value="1"/>
</dbReference>
<dbReference type="AlphaFoldDB" id="A0A8J3AYJ9"/>
<organism evidence="3 4">
    <name type="scientific">Oxalicibacterium faecigallinarum</name>
    <dbReference type="NCBI Taxonomy" id="573741"/>
    <lineage>
        <taxon>Bacteria</taxon>
        <taxon>Pseudomonadati</taxon>
        <taxon>Pseudomonadota</taxon>
        <taxon>Betaproteobacteria</taxon>
        <taxon>Burkholderiales</taxon>
        <taxon>Oxalobacteraceae</taxon>
        <taxon>Oxalicibacterium</taxon>
    </lineage>
</organism>
<name>A0A8J3AYJ9_9BURK</name>
<dbReference type="InterPro" id="IPR029045">
    <property type="entry name" value="ClpP/crotonase-like_dom_sf"/>
</dbReference>
<dbReference type="GO" id="GO:0006574">
    <property type="term" value="P:L-valine catabolic process"/>
    <property type="evidence" value="ECO:0007669"/>
    <property type="project" value="TreeGrafter"/>
</dbReference>
<evidence type="ECO:0000313" key="4">
    <source>
        <dbReference type="Proteomes" id="UP000642180"/>
    </source>
</evidence>
<comment type="caution">
    <text evidence="3">The sequence shown here is derived from an EMBL/GenBank/DDBJ whole genome shotgun (WGS) entry which is preliminary data.</text>
</comment>
<dbReference type="NCBIfam" id="NF004127">
    <property type="entry name" value="PRK05617.1"/>
    <property type="match status" value="1"/>
</dbReference>
<dbReference type="EMBL" id="BMDI01000002">
    <property type="protein sequence ID" value="GGI19584.1"/>
    <property type="molecule type" value="Genomic_DNA"/>
</dbReference>
<evidence type="ECO:0000256" key="1">
    <source>
        <dbReference type="ARBA" id="ARBA00022801"/>
    </source>
</evidence>
<dbReference type="GO" id="GO:0003860">
    <property type="term" value="F:3-hydroxyisobutyryl-CoA hydrolase activity"/>
    <property type="evidence" value="ECO:0007669"/>
    <property type="project" value="InterPro"/>
</dbReference>
<feature type="domain" description="Enoyl-CoA hydratase/isomerase" evidence="2">
    <location>
        <begin position="1"/>
        <end position="325"/>
    </location>
</feature>
<gene>
    <name evidence="3" type="ORF">GCM10008066_19760</name>
</gene>
<keyword evidence="1 3" id="KW-0378">Hydrolase</keyword>
<reference evidence="4" key="1">
    <citation type="journal article" date="2019" name="Int. J. Syst. Evol. Microbiol.">
        <title>The Global Catalogue of Microorganisms (GCM) 10K type strain sequencing project: providing services to taxonomists for standard genome sequencing and annotation.</title>
        <authorList>
            <consortium name="The Broad Institute Genomics Platform"/>
            <consortium name="The Broad Institute Genome Sequencing Center for Infectious Disease"/>
            <person name="Wu L."/>
            <person name="Ma J."/>
        </authorList>
    </citation>
    <scope>NUCLEOTIDE SEQUENCE [LARGE SCALE GENOMIC DNA]</scope>
    <source>
        <strain evidence="4">CCM 2767</strain>
    </source>
</reference>
<dbReference type="Proteomes" id="UP000642180">
    <property type="component" value="Unassembled WGS sequence"/>
</dbReference>
<dbReference type="CDD" id="cd06558">
    <property type="entry name" value="crotonase-like"/>
    <property type="match status" value="1"/>
</dbReference>
<sequence length="340" mass="37493">MNSLSLDMVRTLAASLQDWQTDENIHAVLIDSSTPKAFCAGGDIYFFHEVACAGLQGGSALLEDFFTEEYTLNHLIHHYNKPYIAILDGIVMGGGMGITQSSAPTCIRIVTERTRMAMPEVKIGLFPDVGGGYFLSHLSGEIGTYLGLTGEIIGAADALHAGLAHVFVPRKALPDLVRILGSVSDRDYAAAITAFAAPYQTQISPDECVLAKHRADIDRHFSYDTVEEIVRSLQADATPFAQKTLENLLQRSPLMVSVTLEQIRRAKTMSIADCLRMERTMVRRCFEHGEVVEGIRALAIDKDQQPQWRPASFEAVTKEMIAPFFTAAWSDYAHPLRMLA</sequence>
<keyword evidence="4" id="KW-1185">Reference proteome</keyword>
<dbReference type="PANTHER" id="PTHR43176:SF6">
    <property type="entry name" value="3-HYDROXYISOBUTYRYL-COA HYDROLASE"/>
    <property type="match status" value="1"/>
</dbReference>
<dbReference type="SUPFAM" id="SSF52096">
    <property type="entry name" value="ClpP/crotonase"/>
    <property type="match status" value="1"/>
</dbReference>
<protein>
    <submittedName>
        <fullName evidence="3">3-hydroxyisobutyryl-CoA hydrolase</fullName>
    </submittedName>
</protein>
<accession>A0A8J3AYJ9</accession>
<evidence type="ECO:0000313" key="3">
    <source>
        <dbReference type="EMBL" id="GGI19584.1"/>
    </source>
</evidence>
<dbReference type="InterPro" id="IPR032259">
    <property type="entry name" value="HIBYL-CoA-H"/>
</dbReference>
<dbReference type="InterPro" id="IPR045004">
    <property type="entry name" value="ECH_dom"/>
</dbReference>
<dbReference type="Gene3D" id="3.90.226.10">
    <property type="entry name" value="2-enoyl-CoA Hydratase, Chain A, domain 1"/>
    <property type="match status" value="1"/>
</dbReference>
<evidence type="ECO:0000259" key="2">
    <source>
        <dbReference type="Pfam" id="PF16113"/>
    </source>
</evidence>
<proteinExistence type="predicted"/>
<dbReference type="Pfam" id="PF16113">
    <property type="entry name" value="ECH_2"/>
    <property type="match status" value="1"/>
</dbReference>